<dbReference type="EMBL" id="AWSI01000009">
    <property type="protein sequence ID" value="ERH31680.1"/>
    <property type="molecule type" value="Genomic_DNA"/>
</dbReference>
<sequence>MLNFLLFGTHKETKVLTNTIDAVKFTPSHHKPGSMKFTVNGKKNHDSALYFYGSQEQSDALALYDEPSHLIQK</sequence>
<name>U1QWB9_9BIFI</name>
<protein>
    <submittedName>
        <fullName evidence="1">Uncharacterized protein</fullName>
    </submittedName>
</protein>
<accession>U1QWB9</accession>
<gene>
    <name evidence="1" type="ORF">HMPREF9244_00115</name>
</gene>
<dbReference type="PATRIC" id="fig|1321816.3.peg.91"/>
<evidence type="ECO:0000313" key="2">
    <source>
        <dbReference type="Proteomes" id="UP000016519"/>
    </source>
</evidence>
<keyword evidence="2" id="KW-1185">Reference proteome</keyword>
<dbReference type="Proteomes" id="UP000016519">
    <property type="component" value="Unassembled WGS sequence"/>
</dbReference>
<dbReference type="HOGENOM" id="CLU_2696344_0_0_11"/>
<proteinExistence type="predicted"/>
<comment type="caution">
    <text evidence="1">The sequence shown here is derived from an EMBL/GenBank/DDBJ whole genome shotgun (WGS) entry which is preliminary data.</text>
</comment>
<evidence type="ECO:0000313" key="1">
    <source>
        <dbReference type="EMBL" id="ERH31680.1"/>
    </source>
</evidence>
<dbReference type="AlphaFoldDB" id="U1QWB9"/>
<organism evidence="1 2">
    <name type="scientific">Alloscardovia omnicolens F0580</name>
    <dbReference type="NCBI Taxonomy" id="1321816"/>
    <lineage>
        <taxon>Bacteria</taxon>
        <taxon>Bacillati</taxon>
        <taxon>Actinomycetota</taxon>
        <taxon>Actinomycetes</taxon>
        <taxon>Bifidobacteriales</taxon>
        <taxon>Bifidobacteriaceae</taxon>
        <taxon>Alloscardovia</taxon>
    </lineage>
</organism>
<reference evidence="1 2" key="1">
    <citation type="submission" date="2013-08" db="EMBL/GenBank/DDBJ databases">
        <authorList>
            <person name="Weinstock G."/>
            <person name="Sodergren E."/>
            <person name="Wylie T."/>
            <person name="Fulton L."/>
            <person name="Fulton R."/>
            <person name="Fronick C."/>
            <person name="O'Laughlin M."/>
            <person name="Godfrey J."/>
            <person name="Miner T."/>
            <person name="Herter B."/>
            <person name="Appelbaum E."/>
            <person name="Cordes M."/>
            <person name="Lek S."/>
            <person name="Wollam A."/>
            <person name="Pepin K.H."/>
            <person name="Palsikar V.B."/>
            <person name="Mitreva M."/>
            <person name="Wilson R.K."/>
        </authorList>
    </citation>
    <scope>NUCLEOTIDE SEQUENCE [LARGE SCALE GENOMIC DNA]</scope>
    <source>
        <strain evidence="1 2">F0580</strain>
    </source>
</reference>